<feature type="compositionally biased region" description="Gly residues" evidence="1">
    <location>
        <begin position="112"/>
        <end position="129"/>
    </location>
</feature>
<dbReference type="OrthoDB" id="5380934at2759"/>
<evidence type="ECO:0000256" key="1">
    <source>
        <dbReference type="SAM" id="MobiDB-lite"/>
    </source>
</evidence>
<organism evidence="2 3">
    <name type="scientific">Pyronema omphalodes (strain CBS 100304)</name>
    <name type="common">Pyronema confluens</name>
    <dbReference type="NCBI Taxonomy" id="1076935"/>
    <lineage>
        <taxon>Eukaryota</taxon>
        <taxon>Fungi</taxon>
        <taxon>Dikarya</taxon>
        <taxon>Ascomycota</taxon>
        <taxon>Pezizomycotina</taxon>
        <taxon>Pezizomycetes</taxon>
        <taxon>Pezizales</taxon>
        <taxon>Pyronemataceae</taxon>
        <taxon>Pyronema</taxon>
    </lineage>
</organism>
<gene>
    <name evidence="2" type="ORF">PCON_02987</name>
</gene>
<name>U4LP46_PYROM</name>
<dbReference type="AlphaFoldDB" id="U4LP46"/>
<evidence type="ECO:0000313" key="3">
    <source>
        <dbReference type="Proteomes" id="UP000018144"/>
    </source>
</evidence>
<feature type="region of interest" description="Disordered" evidence="1">
    <location>
        <begin position="52"/>
        <end position="140"/>
    </location>
</feature>
<feature type="region of interest" description="Disordered" evidence="1">
    <location>
        <begin position="1"/>
        <end position="36"/>
    </location>
</feature>
<sequence>MELNTESPGYESETLSSSKIAPLDSPDKSKDSHNSAHASVIGEDYILLSSHIAPFESTEGHKMGSSQQGGHHDGHHKRRDSHAERDLQREREQHEGSARAKDYEGLGNESSMGGGGQRGQRTMGGSGGGKMHEMDPEMGTGMRLGEKVVEHGKGGMEMRKDL</sequence>
<feature type="compositionally biased region" description="Basic and acidic residues" evidence="1">
    <location>
        <begin position="81"/>
        <end position="104"/>
    </location>
</feature>
<evidence type="ECO:0000313" key="2">
    <source>
        <dbReference type="EMBL" id="CCX16382.1"/>
    </source>
</evidence>
<keyword evidence="3" id="KW-1185">Reference proteome</keyword>
<feature type="compositionally biased region" description="Basic and acidic residues" evidence="1">
    <location>
        <begin position="25"/>
        <end position="34"/>
    </location>
</feature>
<protein>
    <submittedName>
        <fullName evidence="2">Uncharacterized protein</fullName>
    </submittedName>
</protein>
<dbReference type="Proteomes" id="UP000018144">
    <property type="component" value="Unassembled WGS sequence"/>
</dbReference>
<feature type="compositionally biased region" description="Polar residues" evidence="1">
    <location>
        <begin position="1"/>
        <end position="19"/>
    </location>
</feature>
<proteinExistence type="predicted"/>
<dbReference type="EMBL" id="HF936391">
    <property type="protein sequence ID" value="CCX16382.1"/>
    <property type="molecule type" value="Genomic_DNA"/>
</dbReference>
<reference evidence="2 3" key="1">
    <citation type="journal article" date="2013" name="PLoS Genet.">
        <title>The genome and development-dependent transcriptomes of Pyronema confluens: a window into fungal evolution.</title>
        <authorList>
            <person name="Traeger S."/>
            <person name="Altegoer F."/>
            <person name="Freitag M."/>
            <person name="Gabaldon T."/>
            <person name="Kempken F."/>
            <person name="Kumar A."/>
            <person name="Marcet-Houben M."/>
            <person name="Poggeler S."/>
            <person name="Stajich J.E."/>
            <person name="Nowrousian M."/>
        </authorList>
    </citation>
    <scope>NUCLEOTIDE SEQUENCE [LARGE SCALE GENOMIC DNA]</scope>
    <source>
        <strain evidence="3">CBS 100304</strain>
        <tissue evidence="2">Vegetative mycelium</tissue>
    </source>
</reference>
<accession>U4LP46</accession>